<proteinExistence type="inferred from homology"/>
<gene>
    <name evidence="9" type="ORF">KIL84_015264</name>
</gene>
<keyword evidence="4 6" id="KW-0238">DNA-binding</keyword>
<organism evidence="9 10">
    <name type="scientific">Mauremys mutica</name>
    <name type="common">yellowpond turtle</name>
    <dbReference type="NCBI Taxonomy" id="74926"/>
    <lineage>
        <taxon>Eukaryota</taxon>
        <taxon>Metazoa</taxon>
        <taxon>Chordata</taxon>
        <taxon>Craniata</taxon>
        <taxon>Vertebrata</taxon>
        <taxon>Euteleostomi</taxon>
        <taxon>Archelosauria</taxon>
        <taxon>Testudinata</taxon>
        <taxon>Testudines</taxon>
        <taxon>Cryptodira</taxon>
        <taxon>Durocryptodira</taxon>
        <taxon>Testudinoidea</taxon>
        <taxon>Geoemydidae</taxon>
        <taxon>Geoemydinae</taxon>
        <taxon>Mauremys</taxon>
    </lineage>
</organism>
<dbReference type="Gene3D" id="4.10.1040.10">
    <property type="entry name" value="DM DNA-binding domain"/>
    <property type="match status" value="1"/>
</dbReference>
<accession>A0A9D4AM15</accession>
<evidence type="ECO:0000256" key="4">
    <source>
        <dbReference type="ARBA" id="ARBA00023125"/>
    </source>
</evidence>
<comment type="subcellular location">
    <subcellularLocation>
        <location evidence="6">Nucleus</location>
    </subcellularLocation>
</comment>
<evidence type="ECO:0000256" key="5">
    <source>
        <dbReference type="ARBA" id="ARBA00023242"/>
    </source>
</evidence>
<evidence type="ECO:0000256" key="3">
    <source>
        <dbReference type="ARBA" id="ARBA00022833"/>
    </source>
</evidence>
<feature type="region of interest" description="Disordered" evidence="7">
    <location>
        <begin position="1"/>
        <end position="94"/>
    </location>
</feature>
<sequence>MAGAAGEELKERAVPVPARGAAAAAGAGPPQPGLGTRLPGAPRAGAGSGMPPAEREKGRRSGSPARPPPPPPQRGARAGTGGSRPQPPLAATGRRSCRVPKCARCRNHGVVSGLKGHKRLCRWRDCACAGCRLVLERQRVTAAQVALRRQQRAGQVKKDEDEHSLLSTSCRLNYQHYPKNTSTWAKSILAGYKPPSQESQLLFSNLSERMRKRRTFADKELECIMLERELRQRELKELAVAQSLQRPNEDFLPSTETNPFRIGHSQLCDSTYFNHNLINVWFPLIHSSTLYQTRDFFLPNVTTFTSDQIESNLLQKYTFTKNAEKYAQVCEELAQANILSKELGSFQSDLRSKATKTQASFEKVKHFVSNQKQDIGSEGFILQNDPSIPEKQHVSQHVKNKCSLAKENLRHLARVSQECYSEMKIKNQSLSFSVESLLKV</sequence>
<dbReference type="SUPFAM" id="SSF82927">
    <property type="entry name" value="Cysteine-rich DNA binding domain, (DM domain)"/>
    <property type="match status" value="1"/>
</dbReference>
<evidence type="ECO:0000313" key="9">
    <source>
        <dbReference type="EMBL" id="KAH1166092.1"/>
    </source>
</evidence>
<dbReference type="GO" id="GO:0000978">
    <property type="term" value="F:RNA polymerase II cis-regulatory region sequence-specific DNA binding"/>
    <property type="evidence" value="ECO:0007669"/>
    <property type="project" value="TreeGrafter"/>
</dbReference>
<keyword evidence="3 6" id="KW-0862">Zinc</keyword>
<dbReference type="Proteomes" id="UP000827986">
    <property type="component" value="Unassembled WGS sequence"/>
</dbReference>
<dbReference type="PROSITE" id="PS50809">
    <property type="entry name" value="DM_2"/>
    <property type="match status" value="1"/>
</dbReference>
<feature type="compositionally biased region" description="Low complexity" evidence="7">
    <location>
        <begin position="14"/>
        <end position="28"/>
    </location>
</feature>
<dbReference type="InterPro" id="IPR001275">
    <property type="entry name" value="DM_DNA-bd"/>
</dbReference>
<comment type="similarity">
    <text evidence="1">Belongs to the DMRT family.</text>
</comment>
<feature type="domain" description="DM" evidence="8">
    <location>
        <begin position="102"/>
        <end position="149"/>
    </location>
</feature>
<keyword evidence="2 6" id="KW-0479">Metal-binding</keyword>
<reference evidence="9" key="1">
    <citation type="submission" date="2021-09" db="EMBL/GenBank/DDBJ databases">
        <title>The genome of Mauremys mutica provides insights into the evolution of semi-aquatic lifestyle.</title>
        <authorList>
            <person name="Gong S."/>
            <person name="Gao Y."/>
        </authorList>
    </citation>
    <scope>NUCLEOTIDE SEQUENCE</scope>
    <source>
        <strain evidence="9">MM-2020</strain>
        <tissue evidence="9">Muscle</tissue>
    </source>
</reference>
<dbReference type="PANTHER" id="PTHR12322:SF123">
    <property type="entry name" value="DOUBLESEX-AND MAB-3-RELATED TRANSCRIPTION FACTOR 2B"/>
    <property type="match status" value="1"/>
</dbReference>
<evidence type="ECO:0000256" key="2">
    <source>
        <dbReference type="ARBA" id="ARBA00022723"/>
    </source>
</evidence>
<keyword evidence="5 6" id="KW-0539">Nucleus</keyword>
<evidence type="ECO:0000259" key="8">
    <source>
        <dbReference type="PROSITE" id="PS50809"/>
    </source>
</evidence>
<dbReference type="GO" id="GO:0000981">
    <property type="term" value="F:DNA-binding transcription factor activity, RNA polymerase II-specific"/>
    <property type="evidence" value="ECO:0007669"/>
    <property type="project" value="TreeGrafter"/>
</dbReference>
<name>A0A9D4AM15_9SAUR</name>
<dbReference type="EMBL" id="JAHDVG010000487">
    <property type="protein sequence ID" value="KAH1166092.1"/>
    <property type="molecule type" value="Genomic_DNA"/>
</dbReference>
<dbReference type="AlphaFoldDB" id="A0A9D4AM15"/>
<comment type="caution">
    <text evidence="9">The sequence shown here is derived from an EMBL/GenBank/DDBJ whole genome shotgun (WGS) entry which is preliminary data.</text>
</comment>
<dbReference type="GO" id="GO:0046872">
    <property type="term" value="F:metal ion binding"/>
    <property type="evidence" value="ECO:0007669"/>
    <property type="project" value="UniProtKB-KW"/>
</dbReference>
<dbReference type="PANTHER" id="PTHR12322">
    <property type="entry name" value="DOUBLESEX AND MAB-3 RELATED TRANSCRIPTION FACTOR DMRT"/>
    <property type="match status" value="1"/>
</dbReference>
<keyword evidence="10" id="KW-1185">Reference proteome</keyword>
<evidence type="ECO:0000256" key="6">
    <source>
        <dbReference type="PROSITE-ProRule" id="PRU00070"/>
    </source>
</evidence>
<dbReference type="InterPro" id="IPR036407">
    <property type="entry name" value="DM_DNA-bd_sf"/>
</dbReference>
<dbReference type="GO" id="GO:0007548">
    <property type="term" value="P:sex differentiation"/>
    <property type="evidence" value="ECO:0007669"/>
    <property type="project" value="TreeGrafter"/>
</dbReference>
<dbReference type="PROSITE" id="PS40000">
    <property type="entry name" value="DM_1"/>
    <property type="match status" value="1"/>
</dbReference>
<dbReference type="Pfam" id="PF00751">
    <property type="entry name" value="DM"/>
    <property type="match status" value="1"/>
</dbReference>
<dbReference type="SMART" id="SM00301">
    <property type="entry name" value="DM"/>
    <property type="match status" value="1"/>
</dbReference>
<dbReference type="FunFam" id="4.10.1040.10:FF:000001">
    <property type="entry name" value="doublesex- and mab-3-related transcription factor 1"/>
    <property type="match status" value="1"/>
</dbReference>
<dbReference type="GO" id="GO:0005634">
    <property type="term" value="C:nucleus"/>
    <property type="evidence" value="ECO:0007669"/>
    <property type="project" value="UniProtKB-SubCell"/>
</dbReference>
<dbReference type="InterPro" id="IPR026607">
    <property type="entry name" value="DMRT"/>
</dbReference>
<feature type="DNA-binding region" description="DM" evidence="6">
    <location>
        <begin position="102"/>
        <end position="149"/>
    </location>
</feature>
<evidence type="ECO:0000256" key="1">
    <source>
        <dbReference type="ARBA" id="ARBA00006834"/>
    </source>
</evidence>
<evidence type="ECO:0000313" key="10">
    <source>
        <dbReference type="Proteomes" id="UP000827986"/>
    </source>
</evidence>
<evidence type="ECO:0000256" key="7">
    <source>
        <dbReference type="SAM" id="MobiDB-lite"/>
    </source>
</evidence>
<protein>
    <recommendedName>
        <fullName evidence="8">DM domain-containing protein</fullName>
    </recommendedName>
</protein>